<dbReference type="InParanoid" id="A0A1E7FAK2"/>
<proteinExistence type="predicted"/>
<evidence type="ECO:0008006" key="3">
    <source>
        <dbReference type="Google" id="ProtNLM"/>
    </source>
</evidence>
<dbReference type="OrthoDB" id="407325at2759"/>
<dbReference type="EMBL" id="KV784359">
    <property type="protein sequence ID" value="OEU15191.1"/>
    <property type="molecule type" value="Genomic_DNA"/>
</dbReference>
<accession>A0A1E7FAK2</accession>
<evidence type="ECO:0000313" key="2">
    <source>
        <dbReference type="Proteomes" id="UP000095751"/>
    </source>
</evidence>
<gene>
    <name evidence="1" type="ORF">FRACYDRAFT_239867</name>
</gene>
<dbReference type="SUPFAM" id="SSF53335">
    <property type="entry name" value="S-adenosyl-L-methionine-dependent methyltransferases"/>
    <property type="match status" value="1"/>
</dbReference>
<dbReference type="InterPro" id="IPR019410">
    <property type="entry name" value="Methyltransf_16"/>
</dbReference>
<name>A0A1E7FAK2_9STRA</name>
<reference evidence="1 2" key="1">
    <citation type="submission" date="2016-09" db="EMBL/GenBank/DDBJ databases">
        <title>Extensive genetic diversity and differential bi-allelic expression allows diatom success in the polar Southern Ocean.</title>
        <authorList>
            <consortium name="DOE Joint Genome Institute"/>
            <person name="Mock T."/>
            <person name="Otillar R.P."/>
            <person name="Strauss J."/>
            <person name="Dupont C."/>
            <person name="Frickenhaus S."/>
            <person name="Maumus F."/>
            <person name="Mcmullan M."/>
            <person name="Sanges R."/>
            <person name="Schmutz J."/>
            <person name="Toseland A."/>
            <person name="Valas R."/>
            <person name="Veluchamy A."/>
            <person name="Ward B.J."/>
            <person name="Allen A."/>
            <person name="Barry K."/>
            <person name="Falciatore A."/>
            <person name="Ferrante M."/>
            <person name="Fortunato A.E."/>
            <person name="Gloeckner G."/>
            <person name="Gruber A."/>
            <person name="Hipkin R."/>
            <person name="Janech M."/>
            <person name="Kroth P."/>
            <person name="Leese F."/>
            <person name="Lindquist E."/>
            <person name="Lyon B.R."/>
            <person name="Martin J."/>
            <person name="Mayer C."/>
            <person name="Parker M."/>
            <person name="Quesneville H."/>
            <person name="Raymond J."/>
            <person name="Uhlig C."/>
            <person name="Valentin K.U."/>
            <person name="Worden A.Z."/>
            <person name="Armbrust E.V."/>
            <person name="Bowler C."/>
            <person name="Green B."/>
            <person name="Moulton V."/>
            <person name="Van Oosterhout C."/>
            <person name="Grigoriev I."/>
        </authorList>
    </citation>
    <scope>NUCLEOTIDE SEQUENCE [LARGE SCALE GENOMIC DNA]</scope>
    <source>
        <strain evidence="1 2">CCMP1102</strain>
    </source>
</reference>
<dbReference type="PANTHER" id="PTHR14614">
    <property type="entry name" value="HEPATOCELLULAR CARCINOMA-ASSOCIATED ANTIGEN"/>
    <property type="match status" value="1"/>
</dbReference>
<organism evidence="1 2">
    <name type="scientific">Fragilariopsis cylindrus CCMP1102</name>
    <dbReference type="NCBI Taxonomy" id="635003"/>
    <lineage>
        <taxon>Eukaryota</taxon>
        <taxon>Sar</taxon>
        <taxon>Stramenopiles</taxon>
        <taxon>Ochrophyta</taxon>
        <taxon>Bacillariophyta</taxon>
        <taxon>Bacillariophyceae</taxon>
        <taxon>Bacillariophycidae</taxon>
        <taxon>Bacillariales</taxon>
        <taxon>Bacillariaceae</taxon>
        <taxon>Fragilariopsis</taxon>
    </lineage>
</organism>
<keyword evidence="2" id="KW-1185">Reference proteome</keyword>
<dbReference type="Proteomes" id="UP000095751">
    <property type="component" value="Unassembled WGS sequence"/>
</dbReference>
<dbReference type="InterPro" id="IPR029063">
    <property type="entry name" value="SAM-dependent_MTases_sf"/>
</dbReference>
<dbReference type="KEGG" id="fcy:FRACYDRAFT_239867"/>
<dbReference type="Pfam" id="PF10294">
    <property type="entry name" value="Methyltransf_16"/>
    <property type="match status" value="1"/>
</dbReference>
<dbReference type="AlphaFoldDB" id="A0A1E7FAK2"/>
<protein>
    <recommendedName>
        <fullName evidence="3">S-adenosyl-L-methionine-dependent methyltransferase</fullName>
    </recommendedName>
</protein>
<sequence>MIAPNSHDVVDDENDNDHDNYDACEELFRRGEMLHRRLGKGGFIWDAGFILAQSVLRMEEREKEWLFPTSRQHRVIELGAGTGVTSLMIARSYPSSKVHLTDMPLLQPLLEKNCKSCTNATHSVLEWGKPVNETYDVILAADVVSGIYDSAALAKTICDLSHEKTIIYLACRERLSGVIDRFESYMNELFTRVERRLPDSTNKSPDVFIICISGKRMYQ</sequence>
<dbReference type="Gene3D" id="3.40.50.150">
    <property type="entry name" value="Vaccinia Virus protein VP39"/>
    <property type="match status" value="1"/>
</dbReference>
<evidence type="ECO:0000313" key="1">
    <source>
        <dbReference type="EMBL" id="OEU15191.1"/>
    </source>
</evidence>
<dbReference type="PANTHER" id="PTHR14614:SF109">
    <property type="entry name" value="RIBOSOMAL LYSINE N-METHYLTRANSFERASE 5"/>
    <property type="match status" value="1"/>
</dbReference>